<organism evidence="1 2">
    <name type="scientific">Gallibacterium anatis 4895</name>
    <dbReference type="NCBI Taxonomy" id="1396510"/>
    <lineage>
        <taxon>Bacteria</taxon>
        <taxon>Pseudomonadati</taxon>
        <taxon>Pseudomonadota</taxon>
        <taxon>Gammaproteobacteria</taxon>
        <taxon>Pasteurellales</taxon>
        <taxon>Pasteurellaceae</taxon>
        <taxon>Gallibacterium</taxon>
    </lineage>
</organism>
<dbReference type="EMBL" id="JPJQ01000037">
    <property type="protein sequence ID" value="KGQ61070.1"/>
    <property type="molecule type" value="Genomic_DNA"/>
</dbReference>
<proteinExistence type="predicted"/>
<name>A0A0A3A1X9_9PAST</name>
<dbReference type="Proteomes" id="UP000030554">
    <property type="component" value="Unassembled WGS sequence"/>
</dbReference>
<evidence type="ECO:0000313" key="1">
    <source>
        <dbReference type="EMBL" id="KGQ61070.1"/>
    </source>
</evidence>
<dbReference type="AlphaFoldDB" id="A0A0A3A1X9"/>
<dbReference type="RefSeq" id="WP_039163895.1">
    <property type="nucleotide sequence ID" value="NZ_JPJQ01000037.1"/>
</dbReference>
<comment type="caution">
    <text evidence="1">The sequence shown here is derived from an EMBL/GenBank/DDBJ whole genome shotgun (WGS) entry which is preliminary data.</text>
</comment>
<protein>
    <submittedName>
        <fullName evidence="1">Uncharacterized protein</fullName>
    </submittedName>
</protein>
<reference evidence="1 2" key="1">
    <citation type="submission" date="2014-07" db="EMBL/GenBank/DDBJ databases">
        <title>Chaperone-usher fimbriae in a diverse selection of Gallibacterium genomes.</title>
        <authorList>
            <person name="Kudirkiene E."/>
            <person name="Bager R.J."/>
            <person name="Johnson T.J."/>
            <person name="Bojesen A.M."/>
        </authorList>
    </citation>
    <scope>NUCLEOTIDE SEQUENCE [LARGE SCALE GENOMIC DNA]</scope>
    <source>
        <strain evidence="1 2">4895</strain>
    </source>
</reference>
<sequence length="103" mass="12083">MIDEKVRMTIEIEMERHQLEQLEISSKTDVLGGNIVRLDWEGSVFDEVDVYRTLFDTVDPNLMMILFDNLENEDFVNELQLAIKRAITPIIKDKRKAILESEK</sequence>
<gene>
    <name evidence="1" type="ORF">IO48_08215</name>
</gene>
<accession>A0A0A3A1X9</accession>
<evidence type="ECO:0000313" key="2">
    <source>
        <dbReference type="Proteomes" id="UP000030554"/>
    </source>
</evidence>